<evidence type="ECO:0000313" key="4">
    <source>
        <dbReference type="Proteomes" id="UP001500707"/>
    </source>
</evidence>
<feature type="transmembrane region" description="Helical" evidence="2">
    <location>
        <begin position="38"/>
        <end position="56"/>
    </location>
</feature>
<accession>A0ABP6YVW9</accession>
<reference evidence="4" key="1">
    <citation type="journal article" date="2019" name="Int. J. Syst. Evol. Microbiol.">
        <title>The Global Catalogue of Microorganisms (GCM) 10K type strain sequencing project: providing services to taxonomists for standard genome sequencing and annotation.</title>
        <authorList>
            <consortium name="The Broad Institute Genomics Platform"/>
            <consortium name="The Broad Institute Genome Sequencing Center for Infectious Disease"/>
            <person name="Wu L."/>
            <person name="Ma J."/>
        </authorList>
    </citation>
    <scope>NUCLEOTIDE SEQUENCE [LARGE SCALE GENOMIC DNA]</scope>
    <source>
        <strain evidence="4">JCM 17656</strain>
    </source>
</reference>
<comment type="caution">
    <text evidence="3">The sequence shown here is derived from an EMBL/GenBank/DDBJ whole genome shotgun (WGS) entry which is preliminary data.</text>
</comment>
<keyword evidence="2" id="KW-0812">Transmembrane</keyword>
<feature type="transmembrane region" description="Helical" evidence="2">
    <location>
        <begin position="7"/>
        <end position="26"/>
    </location>
</feature>
<dbReference type="RefSeq" id="WP_346186332.1">
    <property type="nucleotide sequence ID" value="NZ_BAABCE010000027.1"/>
</dbReference>
<keyword evidence="2" id="KW-1133">Transmembrane helix</keyword>
<keyword evidence="4" id="KW-1185">Reference proteome</keyword>
<name>A0ABP6YVW9_9ACTN</name>
<protein>
    <submittedName>
        <fullName evidence="3">Uncharacterized protein</fullName>
    </submittedName>
</protein>
<sequence length="84" mass="9105">MRIRTLAANILLPTCIALTIVAAWIWTTGSFRVSVQTGVGLAVAAGGASAVAEWLIRQAVYARRRRGRPSRHRAQARPNPRKAA</sequence>
<organism evidence="3 4">
    <name type="scientific">Streptomyces osmaniensis</name>
    <dbReference type="NCBI Taxonomy" id="593134"/>
    <lineage>
        <taxon>Bacteria</taxon>
        <taxon>Bacillati</taxon>
        <taxon>Actinomycetota</taxon>
        <taxon>Actinomycetes</taxon>
        <taxon>Kitasatosporales</taxon>
        <taxon>Streptomycetaceae</taxon>
        <taxon>Streptomyces</taxon>
    </lineage>
</organism>
<proteinExistence type="predicted"/>
<evidence type="ECO:0000256" key="1">
    <source>
        <dbReference type="SAM" id="MobiDB-lite"/>
    </source>
</evidence>
<evidence type="ECO:0000256" key="2">
    <source>
        <dbReference type="SAM" id="Phobius"/>
    </source>
</evidence>
<dbReference type="EMBL" id="BAABCE010000027">
    <property type="protein sequence ID" value="GAA3590922.1"/>
    <property type="molecule type" value="Genomic_DNA"/>
</dbReference>
<feature type="region of interest" description="Disordered" evidence="1">
    <location>
        <begin position="64"/>
        <end position="84"/>
    </location>
</feature>
<dbReference type="Proteomes" id="UP001500707">
    <property type="component" value="Unassembled WGS sequence"/>
</dbReference>
<evidence type="ECO:0000313" key="3">
    <source>
        <dbReference type="EMBL" id="GAA3590922.1"/>
    </source>
</evidence>
<gene>
    <name evidence="3" type="ORF">GCM10022295_85720</name>
</gene>
<keyword evidence="2" id="KW-0472">Membrane</keyword>